<keyword evidence="5 8" id="KW-0812">Transmembrane</keyword>
<dbReference type="Proteomes" id="UP000323886">
    <property type="component" value="Unassembled WGS sequence"/>
</dbReference>
<name>A0A5M6I2V0_9HYPH</name>
<dbReference type="OrthoDB" id="8431201at2"/>
<evidence type="ECO:0000313" key="10">
    <source>
        <dbReference type="Proteomes" id="UP000323886"/>
    </source>
</evidence>
<comment type="caution">
    <text evidence="9">The sequence shown here is derived from an EMBL/GenBank/DDBJ whole genome shotgun (WGS) entry which is preliminary data.</text>
</comment>
<evidence type="ECO:0000256" key="4">
    <source>
        <dbReference type="ARBA" id="ARBA00022679"/>
    </source>
</evidence>
<feature type="transmembrane region" description="Helical" evidence="8">
    <location>
        <begin position="300"/>
        <end position="319"/>
    </location>
</feature>
<accession>A0A5M6I2V0</accession>
<dbReference type="PANTHER" id="PTHR33908">
    <property type="entry name" value="MANNOSYLTRANSFERASE YKCB-RELATED"/>
    <property type="match status" value="1"/>
</dbReference>
<evidence type="ECO:0008006" key="11">
    <source>
        <dbReference type="Google" id="ProtNLM"/>
    </source>
</evidence>
<keyword evidence="6 8" id="KW-1133">Transmembrane helix</keyword>
<keyword evidence="7 8" id="KW-0472">Membrane</keyword>
<dbReference type="GO" id="GO:0005886">
    <property type="term" value="C:plasma membrane"/>
    <property type="evidence" value="ECO:0007669"/>
    <property type="project" value="UniProtKB-SubCell"/>
</dbReference>
<evidence type="ECO:0000256" key="7">
    <source>
        <dbReference type="ARBA" id="ARBA00023136"/>
    </source>
</evidence>
<feature type="transmembrane region" description="Helical" evidence="8">
    <location>
        <begin position="137"/>
        <end position="156"/>
    </location>
</feature>
<feature type="transmembrane region" description="Helical" evidence="8">
    <location>
        <begin position="109"/>
        <end position="125"/>
    </location>
</feature>
<evidence type="ECO:0000256" key="5">
    <source>
        <dbReference type="ARBA" id="ARBA00022692"/>
    </source>
</evidence>
<reference evidence="9 10" key="1">
    <citation type="submission" date="2019-09" db="EMBL/GenBank/DDBJ databases">
        <title>Draft Whole-Genome sequence of Blastochloris sulfoviridis DSM 729.</title>
        <authorList>
            <person name="Meyer T.E."/>
            <person name="Kyndt J.A."/>
        </authorList>
    </citation>
    <scope>NUCLEOTIDE SEQUENCE [LARGE SCALE GENOMIC DNA]</scope>
    <source>
        <strain evidence="9 10">DSM 729</strain>
    </source>
</reference>
<evidence type="ECO:0000313" key="9">
    <source>
        <dbReference type="EMBL" id="KAA5602526.1"/>
    </source>
</evidence>
<feature type="transmembrane region" description="Helical" evidence="8">
    <location>
        <begin position="276"/>
        <end position="294"/>
    </location>
</feature>
<dbReference type="EMBL" id="VWPL01000006">
    <property type="protein sequence ID" value="KAA5602526.1"/>
    <property type="molecule type" value="Genomic_DNA"/>
</dbReference>
<feature type="transmembrane region" description="Helical" evidence="8">
    <location>
        <begin position="162"/>
        <end position="185"/>
    </location>
</feature>
<feature type="transmembrane region" description="Helical" evidence="8">
    <location>
        <begin position="331"/>
        <end position="351"/>
    </location>
</feature>
<gene>
    <name evidence="9" type="ORF">F1193_05000</name>
</gene>
<keyword evidence="4" id="KW-0808">Transferase</keyword>
<dbReference type="GO" id="GO:0016763">
    <property type="term" value="F:pentosyltransferase activity"/>
    <property type="evidence" value="ECO:0007669"/>
    <property type="project" value="TreeGrafter"/>
</dbReference>
<feature type="transmembrane region" description="Helical" evidence="8">
    <location>
        <begin position="248"/>
        <end position="269"/>
    </location>
</feature>
<evidence type="ECO:0000256" key="3">
    <source>
        <dbReference type="ARBA" id="ARBA00022676"/>
    </source>
</evidence>
<proteinExistence type="predicted"/>
<keyword evidence="3" id="KW-0328">Glycosyltransferase</keyword>
<feature type="transmembrane region" description="Helical" evidence="8">
    <location>
        <begin position="84"/>
        <end position="103"/>
    </location>
</feature>
<dbReference type="RefSeq" id="WP_150096577.1">
    <property type="nucleotide sequence ID" value="NZ_VWPL01000006.1"/>
</dbReference>
<dbReference type="InterPro" id="IPR050297">
    <property type="entry name" value="LipidA_mod_glycosyltrf_83"/>
</dbReference>
<evidence type="ECO:0000256" key="1">
    <source>
        <dbReference type="ARBA" id="ARBA00004651"/>
    </source>
</evidence>
<sequence>MRLLYIPLLLLAGWLVYPILFPVPVEGFSAAILSLGVHLTNGDLLAFDRLQPFNVEFFSLSKLGAVLGIAGLMESLGVDAETALRLLMWSGEAVLLVSTFVLVRRWSGASPLIAIAAILLVPGMIENSFYYNENVVAAALAALGLVCFGTQSRVLLPLIGGALFGLGALTRPDIVLASAAVPLIVFERSGLTRRSAIALLVASLGGAITWFGALALMGASVLDVLKAAGHAFVLWDRQPAYPRHVRELLFFAGLPAGLLALAGVVALIRQRAFARLALLVLPIVVVNVVFFGSLWQSRQILSVAPFVVALTAIGLIQLLPQPGMSRPGAWARGAAAAAIALILLVPGPTAYDDGPRDLFGRIPGIAHWRNWQNDVAADMATIRRAVDDDKPGLRAIITDDWNPDRYVHFALVDAGFRPQPLAGIAPACAGVAESFVRGPQQVLHLRIHQSFLKDANALNRERFETMARPCLEAVTPAATTLVLAVDRLRFIEGGGDVALLWPAEAKGTFGHLLQRMFTGQAAGLTAVAVDAAMLDRMATAYVALEAQTRQDFIAKGYTLRTVADGIAGTRRIIPFPRGE</sequence>
<dbReference type="GO" id="GO:0009103">
    <property type="term" value="P:lipopolysaccharide biosynthetic process"/>
    <property type="evidence" value="ECO:0007669"/>
    <property type="project" value="UniProtKB-ARBA"/>
</dbReference>
<keyword evidence="2" id="KW-1003">Cell membrane</keyword>
<organism evidence="9 10">
    <name type="scientific">Blastochloris sulfoviridis</name>
    <dbReference type="NCBI Taxonomy" id="50712"/>
    <lineage>
        <taxon>Bacteria</taxon>
        <taxon>Pseudomonadati</taxon>
        <taxon>Pseudomonadota</taxon>
        <taxon>Alphaproteobacteria</taxon>
        <taxon>Hyphomicrobiales</taxon>
        <taxon>Blastochloridaceae</taxon>
        <taxon>Blastochloris</taxon>
    </lineage>
</organism>
<keyword evidence="10" id="KW-1185">Reference proteome</keyword>
<comment type="subcellular location">
    <subcellularLocation>
        <location evidence="1">Cell membrane</location>
        <topology evidence="1">Multi-pass membrane protein</topology>
    </subcellularLocation>
</comment>
<evidence type="ECO:0000256" key="2">
    <source>
        <dbReference type="ARBA" id="ARBA00022475"/>
    </source>
</evidence>
<dbReference type="AlphaFoldDB" id="A0A5M6I2V0"/>
<dbReference type="PANTHER" id="PTHR33908:SF11">
    <property type="entry name" value="MEMBRANE PROTEIN"/>
    <property type="match status" value="1"/>
</dbReference>
<evidence type="ECO:0000256" key="6">
    <source>
        <dbReference type="ARBA" id="ARBA00022989"/>
    </source>
</evidence>
<feature type="transmembrane region" description="Helical" evidence="8">
    <location>
        <begin position="197"/>
        <end position="222"/>
    </location>
</feature>
<evidence type="ECO:0000256" key="8">
    <source>
        <dbReference type="SAM" id="Phobius"/>
    </source>
</evidence>
<protein>
    <recommendedName>
        <fullName evidence="11">Glycosyltransferase RgtA/B/C/D-like domain-containing protein</fullName>
    </recommendedName>
</protein>